<sequence length="154" mass="16325">MSSLSTTMVLSLALMTILLFATTTTTAHVFTQEGGKCSMLDGEAVEEGFTVVKGRRGKPSASTVKSNCKILKCKQCEMTTSSSDVKTCKAFLKDTDEKAEPIYAIGGVASDLDMEYGCMVPNPAGGEGKFVTEPCEDGKKAMTLEELEEAEGGL</sequence>
<keyword evidence="3" id="KW-1185">Reference proteome</keyword>
<dbReference type="AlphaFoldDB" id="A0A0G4EDB8"/>
<name>A0A0G4EDB8_VITBC</name>
<dbReference type="EMBL" id="CDMY01000201">
    <property type="protein sequence ID" value="CEL93988.1"/>
    <property type="molecule type" value="Genomic_DNA"/>
</dbReference>
<protein>
    <submittedName>
        <fullName evidence="2">Uncharacterized protein</fullName>
    </submittedName>
</protein>
<reference evidence="2 3" key="1">
    <citation type="submission" date="2014-11" db="EMBL/GenBank/DDBJ databases">
        <authorList>
            <person name="Zhu J."/>
            <person name="Qi W."/>
            <person name="Song R."/>
        </authorList>
    </citation>
    <scope>NUCLEOTIDE SEQUENCE [LARGE SCALE GENOMIC DNA]</scope>
</reference>
<organism evidence="2 3">
    <name type="scientific">Vitrella brassicaformis (strain CCMP3155)</name>
    <dbReference type="NCBI Taxonomy" id="1169540"/>
    <lineage>
        <taxon>Eukaryota</taxon>
        <taxon>Sar</taxon>
        <taxon>Alveolata</taxon>
        <taxon>Colpodellida</taxon>
        <taxon>Vitrellaceae</taxon>
        <taxon>Vitrella</taxon>
    </lineage>
</organism>
<evidence type="ECO:0000313" key="2">
    <source>
        <dbReference type="EMBL" id="CEL93988.1"/>
    </source>
</evidence>
<dbReference type="Proteomes" id="UP000041254">
    <property type="component" value="Unassembled WGS sequence"/>
</dbReference>
<dbReference type="VEuPathDB" id="CryptoDB:Vbra_20333"/>
<proteinExistence type="predicted"/>
<gene>
    <name evidence="2" type="ORF">Vbra_20333</name>
</gene>
<feature type="chain" id="PRO_5005187176" evidence="1">
    <location>
        <begin position="28"/>
        <end position="154"/>
    </location>
</feature>
<evidence type="ECO:0000256" key="1">
    <source>
        <dbReference type="SAM" id="SignalP"/>
    </source>
</evidence>
<dbReference type="InParanoid" id="A0A0G4EDB8"/>
<feature type="signal peptide" evidence="1">
    <location>
        <begin position="1"/>
        <end position="27"/>
    </location>
</feature>
<accession>A0A0G4EDB8</accession>
<keyword evidence="1" id="KW-0732">Signal</keyword>
<evidence type="ECO:0000313" key="3">
    <source>
        <dbReference type="Proteomes" id="UP000041254"/>
    </source>
</evidence>